<name>J3KWD5_ORYBR</name>
<dbReference type="EnsemblPlants" id="OB01G12910.1">
    <property type="protein sequence ID" value="OB01G12910.1"/>
    <property type="gene ID" value="OB01G12910"/>
</dbReference>
<evidence type="ECO:0000313" key="9">
    <source>
        <dbReference type="Proteomes" id="UP000006038"/>
    </source>
</evidence>
<dbReference type="HOGENOM" id="CLU_037790_0_0_1"/>
<evidence type="ECO:0000256" key="5">
    <source>
        <dbReference type="SAM" id="MobiDB-lite"/>
    </source>
</evidence>
<proteinExistence type="inferred from homology"/>
<dbReference type="PANTHER" id="PTHR12555:SF19">
    <property type="entry name" value="OS01G0144500 PROTEIN"/>
    <property type="match status" value="1"/>
</dbReference>
<dbReference type="Pfam" id="PF03152">
    <property type="entry name" value="UFD1_N1"/>
    <property type="match status" value="1"/>
</dbReference>
<reference evidence="8" key="2">
    <citation type="submission" date="2013-04" db="UniProtKB">
        <authorList>
            <consortium name="EnsemblPlants"/>
        </authorList>
    </citation>
    <scope>IDENTIFICATION</scope>
</reference>
<protein>
    <submittedName>
        <fullName evidence="8">Uncharacterized protein</fullName>
    </submittedName>
</protein>
<dbReference type="AlphaFoldDB" id="J3KWD5"/>
<keyword evidence="3" id="KW-0833">Ubl conjugation pathway</keyword>
<dbReference type="InterPro" id="IPR055418">
    <property type="entry name" value="UFD1_N2"/>
</dbReference>
<keyword evidence="2" id="KW-0547">Nucleotide-binding</keyword>
<dbReference type="Pfam" id="PF24842">
    <property type="entry name" value="UFD1_N2"/>
    <property type="match status" value="1"/>
</dbReference>
<dbReference type="GO" id="GO:0034098">
    <property type="term" value="C:VCP-NPL4-UFD1 AAA ATPase complex"/>
    <property type="evidence" value="ECO:0007669"/>
    <property type="project" value="TreeGrafter"/>
</dbReference>
<feature type="domain" description="Ubiquitin fusion degradation protein UFD1 N-terminal subdomain 2" evidence="7">
    <location>
        <begin position="110"/>
        <end position="186"/>
    </location>
</feature>
<dbReference type="InterPro" id="IPR029067">
    <property type="entry name" value="CDC48_domain_2-like_sf"/>
</dbReference>
<dbReference type="InterPro" id="IPR004854">
    <property type="entry name" value="Ufd1-like"/>
</dbReference>
<dbReference type="Proteomes" id="UP000006038">
    <property type="component" value="Chromosome 1"/>
</dbReference>
<dbReference type="Gramene" id="OB01G12910.1">
    <property type="protein sequence ID" value="OB01G12910.1"/>
    <property type="gene ID" value="OB01G12910"/>
</dbReference>
<dbReference type="OMA" id="RPADAVC"/>
<comment type="similarity">
    <text evidence="1">Belongs to the UFD1 family.</text>
</comment>
<keyword evidence="9" id="KW-1185">Reference proteome</keyword>
<feature type="region of interest" description="Disordered" evidence="5">
    <location>
        <begin position="225"/>
        <end position="248"/>
    </location>
</feature>
<evidence type="ECO:0000259" key="6">
    <source>
        <dbReference type="Pfam" id="PF03152"/>
    </source>
</evidence>
<keyword evidence="4" id="KW-0067">ATP-binding</keyword>
<evidence type="ECO:0000256" key="3">
    <source>
        <dbReference type="ARBA" id="ARBA00022786"/>
    </source>
</evidence>
<organism evidence="8">
    <name type="scientific">Oryza brachyantha</name>
    <name type="common">malo sina</name>
    <dbReference type="NCBI Taxonomy" id="4533"/>
    <lineage>
        <taxon>Eukaryota</taxon>
        <taxon>Viridiplantae</taxon>
        <taxon>Streptophyta</taxon>
        <taxon>Embryophyta</taxon>
        <taxon>Tracheophyta</taxon>
        <taxon>Spermatophyta</taxon>
        <taxon>Magnoliopsida</taxon>
        <taxon>Liliopsida</taxon>
        <taxon>Poales</taxon>
        <taxon>Poaceae</taxon>
        <taxon>BOP clade</taxon>
        <taxon>Oryzoideae</taxon>
        <taxon>Oryzeae</taxon>
        <taxon>Oryzinae</taxon>
        <taxon>Oryza</taxon>
    </lineage>
</organism>
<dbReference type="GO" id="GO:0006511">
    <property type="term" value="P:ubiquitin-dependent protein catabolic process"/>
    <property type="evidence" value="ECO:0007669"/>
    <property type="project" value="InterPro"/>
</dbReference>
<dbReference type="Gene3D" id="2.40.40.50">
    <property type="entry name" value="Ubiquitin fusion degradation protein UFD1, N-terminal domain"/>
    <property type="match status" value="1"/>
</dbReference>
<dbReference type="SUPFAM" id="SSF54585">
    <property type="entry name" value="Cdc48 domain 2-like"/>
    <property type="match status" value="1"/>
</dbReference>
<accession>J3KWD5</accession>
<feature type="compositionally biased region" description="Low complexity" evidence="5">
    <location>
        <begin position="237"/>
        <end position="248"/>
    </location>
</feature>
<evidence type="ECO:0000256" key="4">
    <source>
        <dbReference type="ARBA" id="ARBA00022840"/>
    </source>
</evidence>
<evidence type="ECO:0000313" key="8">
    <source>
        <dbReference type="EnsemblPlants" id="OB01G12910.1"/>
    </source>
</evidence>
<feature type="domain" description="Ubiquitin fusion degradation protein UFD1 N-terminal subdomain 1" evidence="6">
    <location>
        <begin position="14"/>
        <end position="108"/>
    </location>
</feature>
<dbReference type="GO" id="GO:0036503">
    <property type="term" value="P:ERAD pathway"/>
    <property type="evidence" value="ECO:0007669"/>
    <property type="project" value="TreeGrafter"/>
</dbReference>
<dbReference type="KEGG" id="obr:102714421"/>
<evidence type="ECO:0000256" key="2">
    <source>
        <dbReference type="ARBA" id="ARBA00022741"/>
    </source>
</evidence>
<dbReference type="eggNOG" id="KOG1816">
    <property type="taxonomic scope" value="Eukaryota"/>
</dbReference>
<dbReference type="GeneID" id="102714421"/>
<evidence type="ECO:0000259" key="7">
    <source>
        <dbReference type="Pfam" id="PF24842"/>
    </source>
</evidence>
<dbReference type="GO" id="GO:0031593">
    <property type="term" value="F:polyubiquitin modification-dependent protein binding"/>
    <property type="evidence" value="ECO:0007669"/>
    <property type="project" value="TreeGrafter"/>
</dbReference>
<dbReference type="PANTHER" id="PTHR12555">
    <property type="entry name" value="UBIQUITIN FUSION DEGRADATON PROTEIN 1"/>
    <property type="match status" value="1"/>
</dbReference>
<dbReference type="InterPro" id="IPR055417">
    <property type="entry name" value="UFD1_N1"/>
</dbReference>
<dbReference type="GO" id="GO:0005524">
    <property type="term" value="F:ATP binding"/>
    <property type="evidence" value="ECO:0007669"/>
    <property type="project" value="UniProtKB-KW"/>
</dbReference>
<sequence>MDFEEYLELQSETFAQLYRCLPISPLNADDNGGNRVIMPQSALDRLGYLHIEYPMQFQIQNANTLQASHCGVLEFTADEGFVHIPAMMMEHLGLKESDLVLLQSTSLPRATFVKLRPHTNRFFNVSDKKYLLEHSLSKYVCLTTGETIAVTATAATREGTYYLDVVETRPANAVCTIETDCEVEFELALAHAHPVAELGAAMQVEDDAPARFTGAAMRMDGKPVEEEAKKAMTPSSAAAGARAQKAQDGAPVWPLGACQ</sequence>
<dbReference type="Gene3D" id="3.10.330.10">
    <property type="match status" value="1"/>
</dbReference>
<dbReference type="InterPro" id="IPR042299">
    <property type="entry name" value="Ufd1-like_Nn"/>
</dbReference>
<dbReference type="OrthoDB" id="422728at2759"/>
<dbReference type="STRING" id="4533.J3KWD5"/>
<evidence type="ECO:0000256" key="1">
    <source>
        <dbReference type="ARBA" id="ARBA00006043"/>
    </source>
</evidence>
<reference evidence="8" key="1">
    <citation type="journal article" date="2013" name="Nat. Commun.">
        <title>Whole-genome sequencing of Oryza brachyantha reveals mechanisms underlying Oryza genome evolution.</title>
        <authorList>
            <person name="Chen J."/>
            <person name="Huang Q."/>
            <person name="Gao D."/>
            <person name="Wang J."/>
            <person name="Lang Y."/>
            <person name="Liu T."/>
            <person name="Li B."/>
            <person name="Bai Z."/>
            <person name="Luis Goicoechea J."/>
            <person name="Liang C."/>
            <person name="Chen C."/>
            <person name="Zhang W."/>
            <person name="Sun S."/>
            <person name="Liao Y."/>
            <person name="Zhang X."/>
            <person name="Yang L."/>
            <person name="Song C."/>
            <person name="Wang M."/>
            <person name="Shi J."/>
            <person name="Liu G."/>
            <person name="Liu J."/>
            <person name="Zhou H."/>
            <person name="Zhou W."/>
            <person name="Yu Q."/>
            <person name="An N."/>
            <person name="Chen Y."/>
            <person name="Cai Q."/>
            <person name="Wang B."/>
            <person name="Liu B."/>
            <person name="Min J."/>
            <person name="Huang Y."/>
            <person name="Wu H."/>
            <person name="Li Z."/>
            <person name="Zhang Y."/>
            <person name="Yin Y."/>
            <person name="Song W."/>
            <person name="Jiang J."/>
            <person name="Jackson S.A."/>
            <person name="Wing R.A."/>
            <person name="Wang J."/>
            <person name="Chen M."/>
        </authorList>
    </citation>
    <scope>NUCLEOTIDE SEQUENCE [LARGE SCALE GENOMIC DNA]</scope>
    <source>
        <strain evidence="8">cv. IRGC 101232</strain>
    </source>
</reference>